<protein>
    <submittedName>
        <fullName evidence="1">Uncharacterized protein</fullName>
    </submittedName>
</protein>
<comment type="caution">
    <text evidence="1">The sequence shown here is derived from an EMBL/GenBank/DDBJ whole genome shotgun (WGS) entry which is preliminary data.</text>
</comment>
<evidence type="ECO:0000313" key="1">
    <source>
        <dbReference type="EMBL" id="MCT7977954.1"/>
    </source>
</evidence>
<evidence type="ECO:0000313" key="2">
    <source>
        <dbReference type="Proteomes" id="UP001525961"/>
    </source>
</evidence>
<dbReference type="RefSeq" id="WP_261235318.1">
    <property type="nucleotide sequence ID" value="NZ_JAMXFA010000010.1"/>
</dbReference>
<dbReference type="Proteomes" id="UP001525961">
    <property type="component" value="Unassembled WGS sequence"/>
</dbReference>
<gene>
    <name evidence="1" type="ORF">NG792_09585</name>
</gene>
<organism evidence="1 2">
    <name type="scientific">Laspinema olomoucense D3b</name>
    <dbReference type="NCBI Taxonomy" id="2953688"/>
    <lineage>
        <taxon>Bacteria</taxon>
        <taxon>Bacillati</taxon>
        <taxon>Cyanobacteriota</taxon>
        <taxon>Cyanophyceae</taxon>
        <taxon>Oscillatoriophycideae</taxon>
        <taxon>Oscillatoriales</taxon>
        <taxon>Laspinemataceae</taxon>
        <taxon>Laspinema</taxon>
        <taxon>Laspinema olomoucense</taxon>
    </lineage>
</organism>
<name>A0ABT2N7Y4_9CYAN</name>
<dbReference type="EMBL" id="JAMXFA010000010">
    <property type="protein sequence ID" value="MCT7977954.1"/>
    <property type="molecule type" value="Genomic_DNA"/>
</dbReference>
<sequence>MLRFLKSGEVIARDLSQRSVSLWMTCVDVATKSSRLAMPEAVRNSLETASLSLR</sequence>
<accession>A0ABT2N7Y4</accession>
<reference evidence="1 2" key="1">
    <citation type="journal article" date="2022" name="Front. Microbiol.">
        <title>High genomic differentiation and limited gene flow indicate recent cryptic speciation within the genus Laspinema (cyanobacteria).</title>
        <authorList>
            <person name="Stanojkovic A."/>
            <person name="Skoupy S."/>
            <person name="Skaloud P."/>
            <person name="Dvorak P."/>
        </authorList>
    </citation>
    <scope>NUCLEOTIDE SEQUENCE [LARGE SCALE GENOMIC DNA]</scope>
    <source>
        <strain evidence="1 2">D3b</strain>
    </source>
</reference>
<proteinExistence type="predicted"/>
<keyword evidence="2" id="KW-1185">Reference proteome</keyword>